<feature type="transmembrane region" description="Helical" evidence="1">
    <location>
        <begin position="32"/>
        <end position="54"/>
    </location>
</feature>
<protein>
    <submittedName>
        <fullName evidence="2">Uncharacterized protein</fullName>
    </submittedName>
</protein>
<dbReference type="RefSeq" id="WP_270879995.1">
    <property type="nucleotide sequence ID" value="NZ_JAQFVF010000027.1"/>
</dbReference>
<dbReference type="Proteomes" id="UP001596044">
    <property type="component" value="Unassembled WGS sequence"/>
</dbReference>
<name>A0ABW0KEE8_9BACL</name>
<feature type="transmembrane region" description="Helical" evidence="1">
    <location>
        <begin position="6"/>
        <end position="25"/>
    </location>
</feature>
<organism evidence="2 3">
    <name type="scientific">Paenibacillus aestuarii</name>
    <dbReference type="NCBI Taxonomy" id="516965"/>
    <lineage>
        <taxon>Bacteria</taxon>
        <taxon>Bacillati</taxon>
        <taxon>Bacillota</taxon>
        <taxon>Bacilli</taxon>
        <taxon>Bacillales</taxon>
        <taxon>Paenibacillaceae</taxon>
        <taxon>Paenibacillus</taxon>
    </lineage>
</organism>
<keyword evidence="1" id="KW-1133">Transmembrane helix</keyword>
<accession>A0ABW0KEE8</accession>
<evidence type="ECO:0000313" key="2">
    <source>
        <dbReference type="EMBL" id="MFC5451798.1"/>
    </source>
</evidence>
<evidence type="ECO:0000256" key="1">
    <source>
        <dbReference type="SAM" id="Phobius"/>
    </source>
</evidence>
<evidence type="ECO:0000313" key="3">
    <source>
        <dbReference type="Proteomes" id="UP001596044"/>
    </source>
</evidence>
<keyword evidence="1" id="KW-0812">Transmembrane</keyword>
<proteinExistence type="predicted"/>
<sequence>MSNNVLYWIFLGVAFAAPFILGVWLMRATNRLGLSFGISTVINIVLTVAAVMWWKSVSGGGFRMMFGMAFYGVSCVNLMVLELFALFSIQKKMNS</sequence>
<keyword evidence="1" id="KW-0472">Membrane</keyword>
<dbReference type="EMBL" id="JBHSMJ010000040">
    <property type="protein sequence ID" value="MFC5451798.1"/>
    <property type="molecule type" value="Genomic_DNA"/>
</dbReference>
<feature type="transmembrane region" description="Helical" evidence="1">
    <location>
        <begin position="66"/>
        <end position="89"/>
    </location>
</feature>
<gene>
    <name evidence="2" type="ORF">ACFPOG_26710</name>
</gene>
<reference evidence="3" key="1">
    <citation type="journal article" date="2019" name="Int. J. Syst. Evol. Microbiol.">
        <title>The Global Catalogue of Microorganisms (GCM) 10K type strain sequencing project: providing services to taxonomists for standard genome sequencing and annotation.</title>
        <authorList>
            <consortium name="The Broad Institute Genomics Platform"/>
            <consortium name="The Broad Institute Genome Sequencing Center for Infectious Disease"/>
            <person name="Wu L."/>
            <person name="Ma J."/>
        </authorList>
    </citation>
    <scope>NUCLEOTIDE SEQUENCE [LARGE SCALE GENOMIC DNA]</scope>
    <source>
        <strain evidence="3">KACC 11904</strain>
    </source>
</reference>
<comment type="caution">
    <text evidence="2">The sequence shown here is derived from an EMBL/GenBank/DDBJ whole genome shotgun (WGS) entry which is preliminary data.</text>
</comment>
<keyword evidence="3" id="KW-1185">Reference proteome</keyword>